<protein>
    <submittedName>
        <fullName evidence="1">FUSC family protein</fullName>
    </submittedName>
</protein>
<dbReference type="Proteomes" id="UP001156484">
    <property type="component" value="Chromosome"/>
</dbReference>
<name>A0ACD4DB56_9NOCA</name>
<accession>A0ACD4DB56</accession>
<gene>
    <name evidence="1" type="ORF">OED52_10690</name>
</gene>
<evidence type="ECO:0000313" key="2">
    <source>
        <dbReference type="Proteomes" id="UP001156484"/>
    </source>
</evidence>
<organism evidence="1 2">
    <name type="scientific">Rhodococcus sacchari</name>
    <dbReference type="NCBI Taxonomy" id="2962047"/>
    <lineage>
        <taxon>Bacteria</taxon>
        <taxon>Bacillati</taxon>
        <taxon>Actinomycetota</taxon>
        <taxon>Actinomycetes</taxon>
        <taxon>Mycobacteriales</taxon>
        <taxon>Nocardiaceae</taxon>
        <taxon>Rhodococcus</taxon>
    </lineage>
</organism>
<keyword evidence="2" id="KW-1185">Reference proteome</keyword>
<reference evidence="1" key="1">
    <citation type="submission" date="2022-10" db="EMBL/GenBank/DDBJ databases">
        <title>Rhodococcus ferula Z13 complete genome.</title>
        <authorList>
            <person name="Long X."/>
            <person name="Zang M."/>
        </authorList>
    </citation>
    <scope>NUCLEOTIDE SEQUENCE</scope>
    <source>
        <strain evidence="1">Z13</strain>
    </source>
</reference>
<sequence>MQERPATGSDPDWRPAVWLRSLLVAPPAPWPVGRSVRAAVTVAGPLLAGALTDHLLVGMWIAMGALLLAAGERDDAYRTRFRQIAVTTPLAATAYLLGFLSSAPHALVVVVMAALAFGAGVLSGYSHLLSVGTMQALLIAALALGLPVTAPYWPAACWFLVGAALYALLLGCEVLSDRRRPQRQALVDLLTALADLARARAVDAADLTGVRSRAVAALDAFHSRALVQRGRAFGPTPDYDRAATVVRAADQLLARLLAEDCDPGGAAATATRLDECVVAVLRHRRPTPSRAASGTLVRLAMLEAAIWGAAAAPGAAPAAGWSRPAPPGPVLLLTATRLGVCTGLAYLAFYLLPVHHGYWIPLTVALVMKPDLGSVFARATLRSLGTVAGAVVAVLVAALAPAGPVAACVVVAVFAAVLPWAIGRSYLWQVLVLTPLVMILIDVVVPHDRVVELGVDRIVATVLGGVIVVVAGYLVWPSARHVHVARSFAATLTALADYAGEVAGGAGPDAVAATRRDVYRRLSDTRAALQRTLAEPPPAGAEAWSWIPVVAAAERVADRITGASATRSAAPDVPASAELRALAADLRDPGAARCRTAGAERIPVASVHGADSPDPAIRELADEIAHLRSMLVPDPGSRRLGSSVDAPRHEGEPS</sequence>
<proteinExistence type="predicted"/>
<dbReference type="EMBL" id="CP107551">
    <property type="protein sequence ID" value="UYP17202.1"/>
    <property type="molecule type" value="Genomic_DNA"/>
</dbReference>
<evidence type="ECO:0000313" key="1">
    <source>
        <dbReference type="EMBL" id="UYP17202.1"/>
    </source>
</evidence>